<dbReference type="Gene3D" id="3.90.1750.20">
    <property type="entry name" value="Putative Large Serine Recombinase, Chain B, Domain 2"/>
    <property type="match status" value="1"/>
</dbReference>
<dbReference type="PROSITE" id="PS51736">
    <property type="entry name" value="RECOMBINASES_3"/>
    <property type="match status" value="1"/>
</dbReference>
<keyword evidence="5" id="KW-1185">Reference proteome</keyword>
<accession>A0A9X5GT79</accession>
<keyword evidence="1" id="KW-0175">Coiled coil</keyword>
<evidence type="ECO:0000313" key="5">
    <source>
        <dbReference type="Proteomes" id="UP001154420"/>
    </source>
</evidence>
<dbReference type="SMART" id="SM00857">
    <property type="entry name" value="Resolvase"/>
    <property type="match status" value="1"/>
</dbReference>
<protein>
    <submittedName>
        <fullName evidence="4">DUF4368 domain-containing protein</fullName>
    </submittedName>
</protein>
<dbReference type="AlphaFoldDB" id="A0A9X5GT79"/>
<dbReference type="InterPro" id="IPR036162">
    <property type="entry name" value="Resolvase-like_N_sf"/>
</dbReference>
<comment type="caution">
    <text evidence="4">The sequence shown here is derived from an EMBL/GenBank/DDBJ whole genome shotgun (WGS) entry which is preliminary data.</text>
</comment>
<dbReference type="Proteomes" id="UP001154420">
    <property type="component" value="Unassembled WGS sequence"/>
</dbReference>
<feature type="coiled-coil region" evidence="1">
    <location>
        <begin position="373"/>
        <end position="475"/>
    </location>
</feature>
<dbReference type="RefSeq" id="WP_160561768.1">
    <property type="nucleotide sequence ID" value="NZ_QZDT01000050.1"/>
</dbReference>
<evidence type="ECO:0000259" key="2">
    <source>
        <dbReference type="PROSITE" id="PS51736"/>
    </source>
</evidence>
<dbReference type="InterPro" id="IPR006119">
    <property type="entry name" value="Resolv_N"/>
</dbReference>
<evidence type="ECO:0000259" key="3">
    <source>
        <dbReference type="PROSITE" id="PS51737"/>
    </source>
</evidence>
<dbReference type="InterPro" id="IPR025827">
    <property type="entry name" value="Zn_ribbon_recom_dom"/>
</dbReference>
<sequence length="537" mass="62435">MREQQNYRAAIYCRLSSEDGADHESMSIGNQRALLTEYVQKQGWEVVDTYIDDGFSGTNFDRPGFQRMIADIEKGRINLVITKDLSRLGRNYIMCGQYTEIYFPERHVRYIALNDGVDTLNQTSSMDITPFKHILNDMYAKDISTKIKSTLHTKAKRGEYLGALDPYGYLRHPDDKHKLIINEETAPVVRRMFEMCAAGIGARSIASTLNNEGILSPKEYTRFRKHNPERDGEFERRHFWTRTYVQFMLKNEIYVGSMVQGRQYTPSYRSKKREPIPKEDWVVVPDMHEPIVSRELFDEAQKRMGARKKTIQAKDEPDLFAGLFFCEACGTSMLPKVSQQKYFYYNCGRSHAIGKLACSSHYINRDTFHQAVLEDIRRNAKLFSEDAEKAAQRLMELKCADQQKQTATMKRDLASAKKRLADLDVKLKRTYEDNMSGKLPDHIFTMFIADYDTERATLKANIAEMEKALEKVRDTKADIDRFAALIRKYTSFEKLDRFMLHELIDRITIYETPGMGRCRKGKEKRITIYYKFVGAIQ</sequence>
<name>A0A9X5GT79_9FIRM</name>
<dbReference type="EMBL" id="QZDT01000050">
    <property type="protein sequence ID" value="NBJ94763.1"/>
    <property type="molecule type" value="Genomic_DNA"/>
</dbReference>
<feature type="domain" description="Resolvase/invertase-type recombinase catalytic" evidence="2">
    <location>
        <begin position="8"/>
        <end position="158"/>
    </location>
</feature>
<reference evidence="4" key="1">
    <citation type="submission" date="2018-09" db="EMBL/GenBank/DDBJ databases">
        <title>Murine metabolic-syndrome-specific gut microbial biobank.</title>
        <authorList>
            <person name="Liu C."/>
        </authorList>
    </citation>
    <scope>NUCLEOTIDE SEQUENCE</scope>
    <source>
        <strain evidence="4">D42-62</strain>
    </source>
</reference>
<evidence type="ECO:0000256" key="1">
    <source>
        <dbReference type="SAM" id="Coils"/>
    </source>
</evidence>
<dbReference type="CDD" id="cd03770">
    <property type="entry name" value="SR_TndX_transposase"/>
    <property type="match status" value="1"/>
</dbReference>
<dbReference type="InterPro" id="IPR050639">
    <property type="entry name" value="SSR_resolvase"/>
</dbReference>
<dbReference type="InterPro" id="IPR011109">
    <property type="entry name" value="DNA_bind_recombinase_dom"/>
</dbReference>
<gene>
    <name evidence="4" type="ORF">D5281_19830</name>
</gene>
<feature type="domain" description="Recombinase" evidence="3">
    <location>
        <begin position="166"/>
        <end position="310"/>
    </location>
</feature>
<dbReference type="InterPro" id="IPR025378">
    <property type="entry name" value="DUF4368"/>
</dbReference>
<dbReference type="OrthoDB" id="9784557at2"/>
<dbReference type="Pfam" id="PF07508">
    <property type="entry name" value="Recombinase"/>
    <property type="match status" value="1"/>
</dbReference>
<proteinExistence type="predicted"/>
<dbReference type="Pfam" id="PF13408">
    <property type="entry name" value="Zn_ribbon_recom"/>
    <property type="match status" value="1"/>
</dbReference>
<dbReference type="Pfam" id="PF00239">
    <property type="entry name" value="Resolvase"/>
    <property type="match status" value="1"/>
</dbReference>
<dbReference type="GO" id="GO:0003677">
    <property type="term" value="F:DNA binding"/>
    <property type="evidence" value="ECO:0007669"/>
    <property type="project" value="InterPro"/>
</dbReference>
<dbReference type="GO" id="GO:0000150">
    <property type="term" value="F:DNA strand exchange activity"/>
    <property type="evidence" value="ECO:0007669"/>
    <property type="project" value="InterPro"/>
</dbReference>
<dbReference type="SUPFAM" id="SSF53041">
    <property type="entry name" value="Resolvase-like"/>
    <property type="match status" value="1"/>
</dbReference>
<dbReference type="PANTHER" id="PTHR30461">
    <property type="entry name" value="DNA-INVERTASE FROM LAMBDOID PROPHAGE"/>
    <property type="match status" value="1"/>
</dbReference>
<dbReference type="PANTHER" id="PTHR30461:SF23">
    <property type="entry name" value="DNA RECOMBINASE-RELATED"/>
    <property type="match status" value="1"/>
</dbReference>
<dbReference type="Gene3D" id="3.40.50.1390">
    <property type="entry name" value="Resolvase, N-terminal catalytic domain"/>
    <property type="match status" value="1"/>
</dbReference>
<dbReference type="PROSITE" id="PS51737">
    <property type="entry name" value="RECOMBINASE_DNA_BIND"/>
    <property type="match status" value="1"/>
</dbReference>
<dbReference type="InterPro" id="IPR038109">
    <property type="entry name" value="DNA_bind_recomb_sf"/>
</dbReference>
<evidence type="ECO:0000313" key="4">
    <source>
        <dbReference type="EMBL" id="NBJ94763.1"/>
    </source>
</evidence>
<dbReference type="Pfam" id="PF14287">
    <property type="entry name" value="DUF4368"/>
    <property type="match status" value="1"/>
</dbReference>
<organism evidence="4 5">
    <name type="scientific">Parablautia muri</name>
    <dbReference type="NCBI Taxonomy" id="2320879"/>
    <lineage>
        <taxon>Bacteria</taxon>
        <taxon>Bacillati</taxon>
        <taxon>Bacillota</taxon>
        <taxon>Clostridia</taxon>
        <taxon>Lachnospirales</taxon>
        <taxon>Lachnospiraceae</taxon>
        <taxon>Parablautia</taxon>
    </lineage>
</organism>